<feature type="transmembrane region" description="Helical" evidence="1">
    <location>
        <begin position="49"/>
        <end position="66"/>
    </location>
</feature>
<proteinExistence type="predicted"/>
<reference evidence="2" key="1">
    <citation type="submission" date="2021-06" db="EMBL/GenBank/DDBJ databases">
        <title>New haloarchaea isolates fom saline soil.</title>
        <authorList>
            <person name="Duran-Viseras A."/>
            <person name="Sanchez-Porro C.S."/>
            <person name="Ventosa A."/>
        </authorList>
    </citation>
    <scope>NUCLEOTIDE SEQUENCE</scope>
    <source>
        <strain evidence="2">JCM 18369</strain>
    </source>
</reference>
<dbReference type="PANTHER" id="PTHR28008:SF1">
    <property type="entry name" value="DOMAIN PROTEIN, PUTATIVE (AFU_ORTHOLOGUE AFUA_3G10980)-RELATED"/>
    <property type="match status" value="1"/>
</dbReference>
<keyword evidence="1" id="KW-0472">Membrane</keyword>
<evidence type="ECO:0000313" key="2">
    <source>
        <dbReference type="EMBL" id="MBV0900452.1"/>
    </source>
</evidence>
<dbReference type="AlphaFoldDB" id="A0AA41FX76"/>
<dbReference type="Proteomes" id="UP001166304">
    <property type="component" value="Unassembled WGS sequence"/>
</dbReference>
<comment type="caution">
    <text evidence="2">The sequence shown here is derived from an EMBL/GenBank/DDBJ whole genome shotgun (WGS) entry which is preliminary data.</text>
</comment>
<feature type="transmembrane region" description="Helical" evidence="1">
    <location>
        <begin position="12"/>
        <end position="29"/>
    </location>
</feature>
<keyword evidence="3" id="KW-1185">Reference proteome</keyword>
<dbReference type="PANTHER" id="PTHR28008">
    <property type="entry name" value="DOMAIN PROTEIN, PUTATIVE (AFU_ORTHOLOGUE AFUA_3G10980)-RELATED"/>
    <property type="match status" value="1"/>
</dbReference>
<evidence type="ECO:0000313" key="3">
    <source>
        <dbReference type="Proteomes" id="UP001166304"/>
    </source>
</evidence>
<evidence type="ECO:0000256" key="1">
    <source>
        <dbReference type="SAM" id="Phobius"/>
    </source>
</evidence>
<feature type="transmembrane region" description="Helical" evidence="1">
    <location>
        <begin position="73"/>
        <end position="93"/>
    </location>
</feature>
<dbReference type="NCBIfam" id="NF037970">
    <property type="entry name" value="vanZ_1"/>
    <property type="match status" value="1"/>
</dbReference>
<dbReference type="RefSeq" id="WP_162412249.1">
    <property type="nucleotide sequence ID" value="NZ_JAHQXE010000001.1"/>
</dbReference>
<sequence length="138" mass="14169">MERSALRRFRRYLPAAGFALVLLGTSLTPVPEGAGEQVPALLGIALDKWVHALSYGVLTALLAWARRARSLPVVAALAAVAVCYGAGIELLQGLVPSRGLSGADFLANGVGAVLAGALWLALAHADTASDGSEAPARR</sequence>
<accession>A0AA41FX76</accession>
<keyword evidence="1" id="KW-1133">Transmembrane helix</keyword>
<keyword evidence="1" id="KW-0812">Transmembrane</keyword>
<organism evidence="2 3">
    <name type="scientific">Haloarcula salina</name>
    <dbReference type="NCBI Taxonomy" id="1429914"/>
    <lineage>
        <taxon>Archaea</taxon>
        <taxon>Methanobacteriati</taxon>
        <taxon>Methanobacteriota</taxon>
        <taxon>Stenosarchaea group</taxon>
        <taxon>Halobacteria</taxon>
        <taxon>Halobacteriales</taxon>
        <taxon>Haloarculaceae</taxon>
        <taxon>Haloarcula</taxon>
    </lineage>
</organism>
<dbReference type="EMBL" id="JAHQXE010000001">
    <property type="protein sequence ID" value="MBV0900452.1"/>
    <property type="molecule type" value="Genomic_DNA"/>
</dbReference>
<feature type="transmembrane region" description="Helical" evidence="1">
    <location>
        <begin position="105"/>
        <end position="122"/>
    </location>
</feature>
<name>A0AA41FX76_9EURY</name>
<gene>
    <name evidence="2" type="ORF">KTS37_01505</name>
</gene>
<protein>
    <submittedName>
        <fullName evidence="2">VanZ family protein</fullName>
    </submittedName>
</protein>